<evidence type="ECO:0000256" key="2">
    <source>
        <dbReference type="ARBA" id="ARBA00022527"/>
    </source>
</evidence>
<keyword evidence="10" id="KW-1185">Reference proteome</keyword>
<dbReference type="InterPro" id="IPR024604">
    <property type="entry name" value="GSG2_C"/>
</dbReference>
<proteinExistence type="predicted"/>
<name>A0A914QD17_9BILA</name>
<accession>A0A914QD17</accession>
<evidence type="ECO:0000256" key="7">
    <source>
        <dbReference type="ARBA" id="ARBA00047899"/>
    </source>
</evidence>
<dbReference type="GO" id="GO:0072354">
    <property type="term" value="F:histone H3T3 kinase activity"/>
    <property type="evidence" value="ECO:0007669"/>
    <property type="project" value="TreeGrafter"/>
</dbReference>
<dbReference type="Pfam" id="PF12330">
    <property type="entry name" value="Haspin_kinase"/>
    <property type="match status" value="1"/>
</dbReference>
<dbReference type="GO" id="GO:0005524">
    <property type="term" value="F:ATP binding"/>
    <property type="evidence" value="ECO:0007669"/>
    <property type="project" value="UniProtKB-KW"/>
</dbReference>
<dbReference type="PANTHER" id="PTHR24419">
    <property type="entry name" value="INTERLEUKIN-1 RECEPTOR-ASSOCIATED KINASE"/>
    <property type="match status" value="1"/>
</dbReference>
<comment type="catalytic activity">
    <reaction evidence="7">
        <text>L-threonyl-[protein] + ATP = O-phospho-L-threonyl-[protein] + ADP + H(+)</text>
        <dbReference type="Rhea" id="RHEA:46608"/>
        <dbReference type="Rhea" id="RHEA-COMP:11060"/>
        <dbReference type="Rhea" id="RHEA-COMP:11605"/>
        <dbReference type="ChEBI" id="CHEBI:15378"/>
        <dbReference type="ChEBI" id="CHEBI:30013"/>
        <dbReference type="ChEBI" id="CHEBI:30616"/>
        <dbReference type="ChEBI" id="CHEBI:61977"/>
        <dbReference type="ChEBI" id="CHEBI:456216"/>
        <dbReference type="EC" id="2.7.11.1"/>
    </reaction>
</comment>
<evidence type="ECO:0000256" key="4">
    <source>
        <dbReference type="ARBA" id="ARBA00022741"/>
    </source>
</evidence>
<dbReference type="Gene3D" id="1.10.510.10">
    <property type="entry name" value="Transferase(Phosphotransferase) domain 1"/>
    <property type="match status" value="1"/>
</dbReference>
<evidence type="ECO:0000313" key="11">
    <source>
        <dbReference type="WBParaSite" id="PDA_v2.g27213.t1"/>
    </source>
</evidence>
<dbReference type="AlphaFoldDB" id="A0A914QD17"/>
<sequence>MDLSGDEQLFNQFGDIQYQVYRDMRDLIENNDWSSYVPKTNCLWLEHLSNKLTSAGRRVQGLLIGEKRRKQIYTLLKTVRDFNSAGDFLASIIGDQLFQEFFNE</sequence>
<reference evidence="11" key="1">
    <citation type="submission" date="2022-11" db="UniProtKB">
        <authorList>
            <consortium name="WormBaseParasite"/>
        </authorList>
    </citation>
    <scope>IDENTIFICATION</scope>
</reference>
<dbReference type="SMART" id="SM01331">
    <property type="entry name" value="DUF3635"/>
    <property type="match status" value="1"/>
</dbReference>
<dbReference type="GO" id="GO:0005634">
    <property type="term" value="C:nucleus"/>
    <property type="evidence" value="ECO:0007669"/>
    <property type="project" value="TreeGrafter"/>
</dbReference>
<dbReference type="WBParaSite" id="PDA_v2.g27213.t1">
    <property type="protein sequence ID" value="PDA_v2.g27213.t1"/>
    <property type="gene ID" value="PDA_v2.g27213"/>
</dbReference>
<evidence type="ECO:0000256" key="6">
    <source>
        <dbReference type="ARBA" id="ARBA00022840"/>
    </source>
</evidence>
<keyword evidence="5" id="KW-0418">Kinase</keyword>
<evidence type="ECO:0000256" key="8">
    <source>
        <dbReference type="ARBA" id="ARBA00048679"/>
    </source>
</evidence>
<protein>
    <recommendedName>
        <fullName evidence="1">non-specific serine/threonine protein kinase</fullName>
        <ecNumber evidence="1">2.7.11.1</ecNumber>
    </recommendedName>
</protein>
<dbReference type="GO" id="GO:0035556">
    <property type="term" value="P:intracellular signal transduction"/>
    <property type="evidence" value="ECO:0007669"/>
    <property type="project" value="TreeGrafter"/>
</dbReference>
<evidence type="ECO:0000256" key="5">
    <source>
        <dbReference type="ARBA" id="ARBA00022777"/>
    </source>
</evidence>
<dbReference type="EC" id="2.7.11.1" evidence="1"/>
<evidence type="ECO:0000256" key="3">
    <source>
        <dbReference type="ARBA" id="ARBA00022679"/>
    </source>
</evidence>
<evidence type="ECO:0000259" key="9">
    <source>
        <dbReference type="SMART" id="SM01331"/>
    </source>
</evidence>
<feature type="domain" description="Serine/threonine-protein kinase haspin C-terminal" evidence="9">
    <location>
        <begin position="7"/>
        <end position="93"/>
    </location>
</feature>
<keyword evidence="6" id="KW-0067">ATP-binding</keyword>
<organism evidence="10 11">
    <name type="scientific">Panagrolaimus davidi</name>
    <dbReference type="NCBI Taxonomy" id="227884"/>
    <lineage>
        <taxon>Eukaryota</taxon>
        <taxon>Metazoa</taxon>
        <taxon>Ecdysozoa</taxon>
        <taxon>Nematoda</taxon>
        <taxon>Chromadorea</taxon>
        <taxon>Rhabditida</taxon>
        <taxon>Tylenchina</taxon>
        <taxon>Panagrolaimomorpha</taxon>
        <taxon>Panagrolaimoidea</taxon>
        <taxon>Panagrolaimidae</taxon>
        <taxon>Panagrolaimus</taxon>
    </lineage>
</organism>
<dbReference type="Proteomes" id="UP000887578">
    <property type="component" value="Unplaced"/>
</dbReference>
<keyword evidence="4" id="KW-0547">Nucleotide-binding</keyword>
<dbReference type="PANTHER" id="PTHR24419:SF18">
    <property type="entry name" value="SERINE_THREONINE-PROTEIN KINASE HASPIN"/>
    <property type="match status" value="1"/>
</dbReference>
<keyword evidence="3" id="KW-0808">Transferase</keyword>
<evidence type="ECO:0000313" key="10">
    <source>
        <dbReference type="Proteomes" id="UP000887578"/>
    </source>
</evidence>
<dbReference type="GO" id="GO:0000278">
    <property type="term" value="P:mitotic cell cycle"/>
    <property type="evidence" value="ECO:0007669"/>
    <property type="project" value="TreeGrafter"/>
</dbReference>
<evidence type="ECO:0000256" key="1">
    <source>
        <dbReference type="ARBA" id="ARBA00012513"/>
    </source>
</evidence>
<keyword evidence="2" id="KW-0723">Serine/threonine-protein kinase</keyword>
<dbReference type="GO" id="GO:0005737">
    <property type="term" value="C:cytoplasm"/>
    <property type="evidence" value="ECO:0007669"/>
    <property type="project" value="TreeGrafter"/>
</dbReference>
<comment type="catalytic activity">
    <reaction evidence="8">
        <text>L-seryl-[protein] + ATP = O-phospho-L-seryl-[protein] + ADP + H(+)</text>
        <dbReference type="Rhea" id="RHEA:17989"/>
        <dbReference type="Rhea" id="RHEA-COMP:9863"/>
        <dbReference type="Rhea" id="RHEA-COMP:11604"/>
        <dbReference type="ChEBI" id="CHEBI:15378"/>
        <dbReference type="ChEBI" id="CHEBI:29999"/>
        <dbReference type="ChEBI" id="CHEBI:30616"/>
        <dbReference type="ChEBI" id="CHEBI:83421"/>
        <dbReference type="ChEBI" id="CHEBI:456216"/>
        <dbReference type="EC" id="2.7.11.1"/>
    </reaction>
</comment>